<name>A0AAW1PX65_9CHLO</name>
<dbReference type="AlphaFoldDB" id="A0AAW1PX65"/>
<comment type="caution">
    <text evidence="1">The sequence shown here is derived from an EMBL/GenBank/DDBJ whole genome shotgun (WGS) entry which is preliminary data.</text>
</comment>
<protein>
    <submittedName>
        <fullName evidence="1">Uncharacterized protein</fullName>
    </submittedName>
</protein>
<dbReference type="InterPro" id="IPR002636">
    <property type="entry name" value="DUF29"/>
</dbReference>
<gene>
    <name evidence="1" type="ORF">WJX72_007368</name>
</gene>
<reference evidence="1 2" key="1">
    <citation type="journal article" date="2024" name="Nat. Commun.">
        <title>Phylogenomics reveals the evolutionary origins of lichenization in chlorophyte algae.</title>
        <authorList>
            <person name="Puginier C."/>
            <person name="Libourel C."/>
            <person name="Otte J."/>
            <person name="Skaloud P."/>
            <person name="Haon M."/>
            <person name="Grisel S."/>
            <person name="Petersen M."/>
            <person name="Berrin J.G."/>
            <person name="Delaux P.M."/>
            <person name="Dal Grande F."/>
            <person name="Keller J."/>
        </authorList>
    </citation>
    <scope>NUCLEOTIDE SEQUENCE [LARGE SCALE GENOMIC DNA]</scope>
    <source>
        <strain evidence="1 2">SAG 2043</strain>
    </source>
</reference>
<dbReference type="EMBL" id="JALJOR010000008">
    <property type="protein sequence ID" value="KAK9813007.1"/>
    <property type="molecule type" value="Genomic_DNA"/>
</dbReference>
<dbReference type="Pfam" id="PF01724">
    <property type="entry name" value="DUF29"/>
    <property type="match status" value="1"/>
</dbReference>
<dbReference type="Gene3D" id="1.20.1220.20">
    <property type="entry name" value="Uncharcterised protein PF01724"/>
    <property type="match status" value="1"/>
</dbReference>
<accession>A0AAW1PX65</accession>
<keyword evidence="2" id="KW-1185">Reference proteome</keyword>
<organism evidence="1 2">
    <name type="scientific">[Myrmecia] bisecta</name>
    <dbReference type="NCBI Taxonomy" id="41462"/>
    <lineage>
        <taxon>Eukaryota</taxon>
        <taxon>Viridiplantae</taxon>
        <taxon>Chlorophyta</taxon>
        <taxon>core chlorophytes</taxon>
        <taxon>Trebouxiophyceae</taxon>
        <taxon>Trebouxiales</taxon>
        <taxon>Trebouxiaceae</taxon>
        <taxon>Myrmecia</taxon>
    </lineage>
</organism>
<evidence type="ECO:0000313" key="2">
    <source>
        <dbReference type="Proteomes" id="UP001489004"/>
    </source>
</evidence>
<dbReference type="PANTHER" id="PTHR34235:SF3">
    <property type="entry name" value="SLR1203 PROTEIN"/>
    <property type="match status" value="1"/>
</dbReference>
<proteinExistence type="predicted"/>
<sequence length="185" mass="20914">MQAGYDKFLVHAEGVTHSQENGKIKDTLDNLYNVDFVAWLEAVAAQVRAGNFEAINTEHLAEELGALAKQQKNEAAWLTIQILRNLLKLDLWNAVTEGTRRHWASELDTWWTQLGDEMTKSVRNDLAANLPSLYERAAGLYSKVITREVDPRKGGAKQPPKSCPYTLEQVLDDDFYSTYTPVCKE</sequence>
<dbReference type="Proteomes" id="UP001489004">
    <property type="component" value="Unassembled WGS sequence"/>
</dbReference>
<dbReference type="PANTHER" id="PTHR34235">
    <property type="entry name" value="SLR1203 PROTEIN-RELATED"/>
    <property type="match status" value="1"/>
</dbReference>
<evidence type="ECO:0000313" key="1">
    <source>
        <dbReference type="EMBL" id="KAK9813007.1"/>
    </source>
</evidence>